<organism evidence="1 2">
    <name type="scientific">Undibacterium macrobrachii</name>
    <dbReference type="NCBI Taxonomy" id="1119058"/>
    <lineage>
        <taxon>Bacteria</taxon>
        <taxon>Pseudomonadati</taxon>
        <taxon>Pseudomonadota</taxon>
        <taxon>Betaproteobacteria</taxon>
        <taxon>Burkholderiales</taxon>
        <taxon>Oxalobacteraceae</taxon>
        <taxon>Undibacterium</taxon>
    </lineage>
</organism>
<dbReference type="SUPFAM" id="SSF101908">
    <property type="entry name" value="Putative isomerase YbhE"/>
    <property type="match status" value="1"/>
</dbReference>
<comment type="caution">
    <text evidence="1">The sequence shown here is derived from an EMBL/GenBank/DDBJ whole genome shotgun (WGS) entry which is preliminary data.</text>
</comment>
<dbReference type="EMBL" id="BMYT01000001">
    <property type="protein sequence ID" value="GGW98959.1"/>
    <property type="molecule type" value="Genomic_DNA"/>
</dbReference>
<accession>A0ABQ2X4F6</accession>
<reference evidence="2" key="1">
    <citation type="journal article" date="2019" name="Int. J. Syst. Evol. Microbiol.">
        <title>The Global Catalogue of Microorganisms (GCM) 10K type strain sequencing project: providing services to taxonomists for standard genome sequencing and annotation.</title>
        <authorList>
            <consortium name="The Broad Institute Genomics Platform"/>
            <consortium name="The Broad Institute Genome Sequencing Center for Infectious Disease"/>
            <person name="Wu L."/>
            <person name="Ma J."/>
        </authorList>
    </citation>
    <scope>NUCLEOTIDE SEQUENCE [LARGE SCALE GENOMIC DNA]</scope>
    <source>
        <strain evidence="2">KCTC 23916</strain>
    </source>
</reference>
<evidence type="ECO:0000313" key="2">
    <source>
        <dbReference type="Proteomes" id="UP000620127"/>
    </source>
</evidence>
<dbReference type="InterPro" id="IPR015943">
    <property type="entry name" value="WD40/YVTN_repeat-like_dom_sf"/>
</dbReference>
<sequence>MVAHVARAGISDLKNNVAKEVATIHETHPIDSLAFSPDGSLLVAAKYSCAHSAQVWDWLQARRVGPEFKHGNLNPLNTDVLQFSKDGAEAVWCG</sequence>
<proteinExistence type="predicted"/>
<protein>
    <submittedName>
        <fullName evidence="1">Uncharacterized protein</fullName>
    </submittedName>
</protein>
<evidence type="ECO:0000313" key="1">
    <source>
        <dbReference type="EMBL" id="GGW98959.1"/>
    </source>
</evidence>
<keyword evidence="2" id="KW-1185">Reference proteome</keyword>
<name>A0ABQ2X4F6_9BURK</name>
<dbReference type="Proteomes" id="UP000620127">
    <property type="component" value="Unassembled WGS sequence"/>
</dbReference>
<dbReference type="Gene3D" id="2.130.10.10">
    <property type="entry name" value="YVTN repeat-like/Quinoprotein amine dehydrogenase"/>
    <property type="match status" value="1"/>
</dbReference>
<gene>
    <name evidence="1" type="ORF">GCM10011282_00860</name>
</gene>